<gene>
    <name evidence="2" type="ORF">DFP72DRAFT_620433</name>
</gene>
<dbReference type="OrthoDB" id="2913041at2759"/>
<reference evidence="2 3" key="1">
    <citation type="submission" date="2020-07" db="EMBL/GenBank/DDBJ databases">
        <title>Comparative genomics of pyrophilous fungi reveals a link between fire events and developmental genes.</title>
        <authorList>
            <consortium name="DOE Joint Genome Institute"/>
            <person name="Steindorff A.S."/>
            <person name="Carver A."/>
            <person name="Calhoun S."/>
            <person name="Stillman K."/>
            <person name="Liu H."/>
            <person name="Lipzen A."/>
            <person name="Pangilinan J."/>
            <person name="Labutti K."/>
            <person name="Bruns T.D."/>
            <person name="Grigoriev I.V."/>
        </authorList>
    </citation>
    <scope>NUCLEOTIDE SEQUENCE [LARGE SCALE GENOMIC DNA]</scope>
    <source>
        <strain evidence="2 3">CBS 144469</strain>
    </source>
</reference>
<accession>A0A8H6HGQ7</accession>
<dbReference type="Proteomes" id="UP000521943">
    <property type="component" value="Unassembled WGS sequence"/>
</dbReference>
<organism evidence="2 3">
    <name type="scientific">Ephemerocybe angulata</name>
    <dbReference type="NCBI Taxonomy" id="980116"/>
    <lineage>
        <taxon>Eukaryota</taxon>
        <taxon>Fungi</taxon>
        <taxon>Dikarya</taxon>
        <taxon>Basidiomycota</taxon>
        <taxon>Agaricomycotina</taxon>
        <taxon>Agaricomycetes</taxon>
        <taxon>Agaricomycetidae</taxon>
        <taxon>Agaricales</taxon>
        <taxon>Agaricineae</taxon>
        <taxon>Psathyrellaceae</taxon>
        <taxon>Ephemerocybe</taxon>
    </lineage>
</organism>
<evidence type="ECO:0000256" key="1">
    <source>
        <dbReference type="SAM" id="MobiDB-lite"/>
    </source>
</evidence>
<keyword evidence="3" id="KW-1185">Reference proteome</keyword>
<comment type="caution">
    <text evidence="2">The sequence shown here is derived from an EMBL/GenBank/DDBJ whole genome shotgun (WGS) entry which is preliminary data.</text>
</comment>
<feature type="region of interest" description="Disordered" evidence="1">
    <location>
        <begin position="143"/>
        <end position="165"/>
    </location>
</feature>
<name>A0A8H6HGQ7_9AGAR</name>
<sequence length="280" mass="31215">MPAHRLPLRQRCKVQLTIRTTTPFQFEFTNRPIIDRSGYLHLKPIRAGAKRGATTAGLANPRSPAVLKRQRQELRLDALSQLYSGLSVAYCNFTATSGLDDREAEFLDGRWTHVVRIVPARYQDEVGMMAVHVNEKHGVQTLTLPAPPCPSPKPSSWAGRGVRARRRPRTALTDGQLTAARDFLSLALPNPTRVQGDEAQVLITAPRGERGPIDVMAVAACYLSFGFNVSVRNVLDWVREGQYSQRVHPDWKGAISENDNRGIETVERIAGWNGWRGWSG</sequence>
<protein>
    <submittedName>
        <fullName evidence="2">Uncharacterized protein</fullName>
    </submittedName>
</protein>
<dbReference type="EMBL" id="JACGCI010000089">
    <property type="protein sequence ID" value="KAF6746745.1"/>
    <property type="molecule type" value="Genomic_DNA"/>
</dbReference>
<evidence type="ECO:0000313" key="2">
    <source>
        <dbReference type="EMBL" id="KAF6746745.1"/>
    </source>
</evidence>
<dbReference type="AlphaFoldDB" id="A0A8H6HGQ7"/>
<proteinExistence type="predicted"/>
<evidence type="ECO:0000313" key="3">
    <source>
        <dbReference type="Proteomes" id="UP000521943"/>
    </source>
</evidence>